<proteinExistence type="predicted"/>
<evidence type="ECO:0000256" key="1">
    <source>
        <dbReference type="SAM" id="MobiDB-lite"/>
    </source>
</evidence>
<organism evidence="2 3">
    <name type="scientific">Racocetra fulgida</name>
    <dbReference type="NCBI Taxonomy" id="60492"/>
    <lineage>
        <taxon>Eukaryota</taxon>
        <taxon>Fungi</taxon>
        <taxon>Fungi incertae sedis</taxon>
        <taxon>Mucoromycota</taxon>
        <taxon>Glomeromycotina</taxon>
        <taxon>Glomeromycetes</taxon>
        <taxon>Diversisporales</taxon>
        <taxon>Gigasporaceae</taxon>
        <taxon>Racocetra</taxon>
    </lineage>
</organism>
<dbReference type="Proteomes" id="UP000789396">
    <property type="component" value="Unassembled WGS sequence"/>
</dbReference>
<sequence>MPSPTFAQPTSKANANNELVFEVLVPPSPTETATHQPTADLPLLVGESPLPSPTYDSDESTY</sequence>
<keyword evidence="3" id="KW-1185">Reference proteome</keyword>
<dbReference type="EMBL" id="CAJVPZ010000008">
    <property type="protein sequence ID" value="CAG8448924.1"/>
    <property type="molecule type" value="Genomic_DNA"/>
</dbReference>
<evidence type="ECO:0000313" key="2">
    <source>
        <dbReference type="EMBL" id="CAG8448924.1"/>
    </source>
</evidence>
<dbReference type="OrthoDB" id="2399110at2759"/>
<dbReference type="AlphaFoldDB" id="A0A9N8VFV3"/>
<evidence type="ECO:0000313" key="3">
    <source>
        <dbReference type="Proteomes" id="UP000789396"/>
    </source>
</evidence>
<reference evidence="2" key="1">
    <citation type="submission" date="2021-06" db="EMBL/GenBank/DDBJ databases">
        <authorList>
            <person name="Kallberg Y."/>
            <person name="Tangrot J."/>
            <person name="Rosling A."/>
        </authorList>
    </citation>
    <scope>NUCLEOTIDE SEQUENCE</scope>
    <source>
        <strain evidence="2">IN212</strain>
    </source>
</reference>
<comment type="caution">
    <text evidence="2">The sequence shown here is derived from an EMBL/GenBank/DDBJ whole genome shotgun (WGS) entry which is preliminary data.</text>
</comment>
<protein>
    <submittedName>
        <fullName evidence="2">1798_t:CDS:1</fullName>
    </submittedName>
</protein>
<feature type="region of interest" description="Disordered" evidence="1">
    <location>
        <begin position="26"/>
        <end position="62"/>
    </location>
</feature>
<accession>A0A9N8VFV3</accession>
<name>A0A9N8VFV3_9GLOM</name>
<gene>
    <name evidence="2" type="ORF">RFULGI_LOCUS121</name>
</gene>